<dbReference type="Gene3D" id="2.60.120.10">
    <property type="entry name" value="Jelly Rolls"/>
    <property type="match status" value="2"/>
</dbReference>
<dbReference type="InterPro" id="IPR052044">
    <property type="entry name" value="PKS_Associated_Protein"/>
</dbReference>
<proteinExistence type="predicted"/>
<dbReference type="EMBL" id="LNQE01000775">
    <property type="protein sequence ID" value="KUG25065.1"/>
    <property type="molecule type" value="Genomic_DNA"/>
</dbReference>
<dbReference type="AlphaFoldDB" id="A0A0W8FW85"/>
<dbReference type="Pfam" id="PF07883">
    <property type="entry name" value="Cupin_2"/>
    <property type="match status" value="1"/>
</dbReference>
<evidence type="ECO:0000313" key="2">
    <source>
        <dbReference type="EMBL" id="KUG25065.1"/>
    </source>
</evidence>
<dbReference type="InterPro" id="IPR013096">
    <property type="entry name" value="Cupin_2"/>
</dbReference>
<dbReference type="PANTHER" id="PTHR36114">
    <property type="entry name" value="16.7 KDA PROTEIN IN WHIE LOCUS"/>
    <property type="match status" value="1"/>
</dbReference>
<comment type="caution">
    <text evidence="2">The sequence shown here is derived from an EMBL/GenBank/DDBJ whole genome shotgun (WGS) entry which is preliminary data.</text>
</comment>
<organism evidence="2">
    <name type="scientific">hydrocarbon metagenome</name>
    <dbReference type="NCBI Taxonomy" id="938273"/>
    <lineage>
        <taxon>unclassified sequences</taxon>
        <taxon>metagenomes</taxon>
        <taxon>ecological metagenomes</taxon>
    </lineage>
</organism>
<dbReference type="InterPro" id="IPR011051">
    <property type="entry name" value="RmlC_Cupin_sf"/>
</dbReference>
<gene>
    <name evidence="2" type="ORF">ASZ90_005107</name>
</gene>
<dbReference type="InterPro" id="IPR014710">
    <property type="entry name" value="RmlC-like_jellyroll"/>
</dbReference>
<dbReference type="PANTHER" id="PTHR36114:SF1">
    <property type="entry name" value="16.7 KDA PROTEIN IN WHIE LOCUS"/>
    <property type="match status" value="1"/>
</dbReference>
<sequence>MINRLYTEGQKLDVAGLNEITVLIDRSETELTEVGWNCWTPNQDGPPHKHNDKSQIFYVTNGVGKIHLGKDVFDAKPGSLAYVPAGLVHQTITTTDERLCYILFNVFLNPQKEGHLTFADHIEKVKQIRKQQALSGKVEVDNEETNFEIRPAKFIEDINSYSKEENAGSPIMLVDETDNRLHLKLVTHSPGAVVNSDNLKNTEQTIFVLNGNASITIENETEEIKPGKILFIPSNIEYQMKVSNDELIYLCLSALTN</sequence>
<evidence type="ECO:0000259" key="1">
    <source>
        <dbReference type="Pfam" id="PF07883"/>
    </source>
</evidence>
<dbReference type="SUPFAM" id="SSF51182">
    <property type="entry name" value="RmlC-like cupins"/>
    <property type="match status" value="1"/>
</dbReference>
<name>A0A0W8FW85_9ZZZZ</name>
<feature type="domain" description="Cupin type-2" evidence="1">
    <location>
        <begin position="40"/>
        <end position="102"/>
    </location>
</feature>
<protein>
    <recommendedName>
        <fullName evidence="1">Cupin type-2 domain-containing protein</fullName>
    </recommendedName>
</protein>
<reference evidence="2" key="1">
    <citation type="journal article" date="2015" name="Proc. Natl. Acad. Sci. U.S.A.">
        <title>Networks of energetic and metabolic interactions define dynamics in microbial communities.</title>
        <authorList>
            <person name="Embree M."/>
            <person name="Liu J.K."/>
            <person name="Al-Bassam M.M."/>
            <person name="Zengler K."/>
        </authorList>
    </citation>
    <scope>NUCLEOTIDE SEQUENCE</scope>
</reference>
<accession>A0A0W8FW85</accession>